<dbReference type="InterPro" id="IPR001041">
    <property type="entry name" value="2Fe-2S_ferredoxin-type"/>
</dbReference>
<dbReference type="PANTHER" id="PTHR43112:SF30">
    <property type="entry name" value="FERREDOXIN-3, CHLOROPLASTIC"/>
    <property type="match status" value="1"/>
</dbReference>
<keyword evidence="9" id="KW-0150">Chloroplast</keyword>
<evidence type="ECO:0000313" key="12">
    <source>
        <dbReference type="Proteomes" id="UP001210211"/>
    </source>
</evidence>
<keyword evidence="4 9" id="KW-0001">2Fe-2S</keyword>
<dbReference type="PANTHER" id="PTHR43112">
    <property type="entry name" value="FERREDOXIN"/>
    <property type="match status" value="1"/>
</dbReference>
<dbReference type="Proteomes" id="UP001210211">
    <property type="component" value="Unassembled WGS sequence"/>
</dbReference>
<comment type="function">
    <text evidence="9">Ferredoxins are iron-sulfur proteins that transfer electrons in a wide variety of metabolic reactions.</text>
</comment>
<evidence type="ECO:0000256" key="2">
    <source>
        <dbReference type="ARBA" id="ARBA00007874"/>
    </source>
</evidence>
<evidence type="ECO:0000256" key="1">
    <source>
        <dbReference type="ARBA" id="ARBA00004229"/>
    </source>
</evidence>
<dbReference type="FunFam" id="3.10.20.30:FF:000014">
    <property type="entry name" value="Ferredoxin"/>
    <property type="match status" value="1"/>
</dbReference>
<dbReference type="InterPro" id="IPR012675">
    <property type="entry name" value="Beta-grasp_dom_sf"/>
</dbReference>
<comment type="cofactor">
    <cofactor evidence="9">
        <name>[2Fe-2S] cluster</name>
        <dbReference type="ChEBI" id="CHEBI:190135"/>
    </cofactor>
    <text evidence="9">Binds 1 [2Fe-2S] cluster.</text>
</comment>
<keyword evidence="7 9" id="KW-0408">Iron</keyword>
<sequence length="151" mass="16420">MSTAALCQHWTVKSQLTSKSPSIGINTRSTITFANSLPYLPSLKLSSQSTTRVQATYKIKLVCPDGIEHEFDADDDTYIIDAAESAGVELPYSCRAGSCSTCAGKLESGEVDQSEGAFLDDGQMQQGYLLTCISYPRSDCVIHTNKEEELH</sequence>
<dbReference type="Pfam" id="PF00111">
    <property type="entry name" value="Fer2"/>
    <property type="match status" value="1"/>
</dbReference>
<dbReference type="GO" id="GO:0046872">
    <property type="term" value="F:metal ion binding"/>
    <property type="evidence" value="ECO:0007669"/>
    <property type="project" value="UniProtKB-KW"/>
</dbReference>
<keyword evidence="3 9" id="KW-0813">Transport</keyword>
<evidence type="ECO:0000256" key="7">
    <source>
        <dbReference type="ARBA" id="ARBA00023004"/>
    </source>
</evidence>
<dbReference type="SUPFAM" id="SSF54292">
    <property type="entry name" value="2Fe-2S ferredoxin-like"/>
    <property type="match status" value="1"/>
</dbReference>
<evidence type="ECO:0000256" key="9">
    <source>
        <dbReference type="RuleBase" id="RU364001"/>
    </source>
</evidence>
<keyword evidence="9" id="KW-0934">Plastid</keyword>
<gene>
    <name evidence="11" type="ORF">LUZ61_011314</name>
</gene>
<keyword evidence="12" id="KW-1185">Reference proteome</keyword>
<evidence type="ECO:0000256" key="3">
    <source>
        <dbReference type="ARBA" id="ARBA00022448"/>
    </source>
</evidence>
<dbReference type="AlphaFoldDB" id="A0AAD6A131"/>
<dbReference type="Gene3D" id="3.10.20.30">
    <property type="match status" value="1"/>
</dbReference>
<evidence type="ECO:0000256" key="8">
    <source>
        <dbReference type="ARBA" id="ARBA00023014"/>
    </source>
</evidence>
<evidence type="ECO:0000259" key="10">
    <source>
        <dbReference type="PROSITE" id="PS51085"/>
    </source>
</evidence>
<reference evidence="11 12" key="1">
    <citation type="journal article" date="2022" name="Cell">
        <title>Repeat-based holocentromeres influence genome architecture and karyotype evolution.</title>
        <authorList>
            <person name="Hofstatter P.G."/>
            <person name="Thangavel G."/>
            <person name="Lux T."/>
            <person name="Neumann P."/>
            <person name="Vondrak T."/>
            <person name="Novak P."/>
            <person name="Zhang M."/>
            <person name="Costa L."/>
            <person name="Castellani M."/>
            <person name="Scott A."/>
            <person name="Toegelov H."/>
            <person name="Fuchs J."/>
            <person name="Mata-Sucre Y."/>
            <person name="Dias Y."/>
            <person name="Vanzela A.L.L."/>
            <person name="Huettel B."/>
            <person name="Almeida C.C.S."/>
            <person name="Simkova H."/>
            <person name="Souza G."/>
            <person name="Pedrosa-Harand A."/>
            <person name="Macas J."/>
            <person name="Mayer K.F.X."/>
            <person name="Houben A."/>
            <person name="Marques A."/>
        </authorList>
    </citation>
    <scope>NUCLEOTIDE SEQUENCE [LARGE SCALE GENOMIC DNA]</scope>
    <source>
        <strain evidence="11">RhyTen1mFocal</strain>
    </source>
</reference>
<dbReference type="GO" id="GO:0051537">
    <property type="term" value="F:2 iron, 2 sulfur cluster binding"/>
    <property type="evidence" value="ECO:0007669"/>
    <property type="project" value="UniProtKB-KW"/>
</dbReference>
<dbReference type="EMBL" id="JAMRDG010000001">
    <property type="protein sequence ID" value="KAJ3707609.1"/>
    <property type="molecule type" value="Genomic_DNA"/>
</dbReference>
<evidence type="ECO:0000313" key="11">
    <source>
        <dbReference type="EMBL" id="KAJ3707609.1"/>
    </source>
</evidence>
<name>A0AAD6A131_9POAL</name>
<keyword evidence="6 9" id="KW-0249">Electron transport</keyword>
<dbReference type="GO" id="GO:0009055">
    <property type="term" value="F:electron transfer activity"/>
    <property type="evidence" value="ECO:0007669"/>
    <property type="project" value="InterPro"/>
</dbReference>
<dbReference type="GO" id="GO:0022900">
    <property type="term" value="P:electron transport chain"/>
    <property type="evidence" value="ECO:0007669"/>
    <property type="project" value="InterPro"/>
</dbReference>
<protein>
    <recommendedName>
        <fullName evidence="9">Ferredoxin</fullName>
    </recommendedName>
</protein>
<evidence type="ECO:0000256" key="4">
    <source>
        <dbReference type="ARBA" id="ARBA00022714"/>
    </source>
</evidence>
<dbReference type="InterPro" id="IPR006058">
    <property type="entry name" value="2Fe2S_fd_BS"/>
</dbReference>
<evidence type="ECO:0000256" key="5">
    <source>
        <dbReference type="ARBA" id="ARBA00022723"/>
    </source>
</evidence>
<dbReference type="InterPro" id="IPR010241">
    <property type="entry name" value="Fd_pln"/>
</dbReference>
<accession>A0AAD6A131</accession>
<dbReference type="CDD" id="cd00207">
    <property type="entry name" value="fer2"/>
    <property type="match status" value="1"/>
</dbReference>
<evidence type="ECO:0000256" key="6">
    <source>
        <dbReference type="ARBA" id="ARBA00022982"/>
    </source>
</evidence>
<keyword evidence="8 9" id="KW-0411">Iron-sulfur</keyword>
<dbReference type="NCBIfam" id="TIGR02008">
    <property type="entry name" value="fdx_plant"/>
    <property type="match status" value="1"/>
</dbReference>
<proteinExistence type="inferred from homology"/>
<comment type="caution">
    <text evidence="11">The sequence shown here is derived from an EMBL/GenBank/DDBJ whole genome shotgun (WGS) entry which is preliminary data.</text>
</comment>
<comment type="similarity">
    <text evidence="2 9">Belongs to the 2Fe2S plant-type ferredoxin family.</text>
</comment>
<dbReference type="PROSITE" id="PS51085">
    <property type="entry name" value="2FE2S_FER_2"/>
    <property type="match status" value="1"/>
</dbReference>
<organism evidence="11 12">
    <name type="scientific">Rhynchospora tenuis</name>
    <dbReference type="NCBI Taxonomy" id="198213"/>
    <lineage>
        <taxon>Eukaryota</taxon>
        <taxon>Viridiplantae</taxon>
        <taxon>Streptophyta</taxon>
        <taxon>Embryophyta</taxon>
        <taxon>Tracheophyta</taxon>
        <taxon>Spermatophyta</taxon>
        <taxon>Magnoliopsida</taxon>
        <taxon>Liliopsida</taxon>
        <taxon>Poales</taxon>
        <taxon>Cyperaceae</taxon>
        <taxon>Cyperoideae</taxon>
        <taxon>Rhynchosporeae</taxon>
        <taxon>Rhynchospora</taxon>
    </lineage>
</organism>
<dbReference type="PROSITE" id="PS00197">
    <property type="entry name" value="2FE2S_FER_1"/>
    <property type="match status" value="1"/>
</dbReference>
<dbReference type="InterPro" id="IPR036010">
    <property type="entry name" value="2Fe-2S_ferredoxin-like_sf"/>
</dbReference>
<feature type="domain" description="2Fe-2S ferredoxin-type" evidence="10">
    <location>
        <begin position="57"/>
        <end position="148"/>
    </location>
</feature>
<dbReference type="GO" id="GO:0009507">
    <property type="term" value="C:chloroplast"/>
    <property type="evidence" value="ECO:0007669"/>
    <property type="project" value="UniProtKB-SubCell"/>
</dbReference>
<keyword evidence="5 9" id="KW-0479">Metal-binding</keyword>
<comment type="subcellular location">
    <subcellularLocation>
        <location evidence="1 9">Plastid</location>
        <location evidence="1 9">Chloroplast</location>
    </subcellularLocation>
</comment>